<reference evidence="1 2" key="2">
    <citation type="journal article" date="2022" name="Mol. Ecol. Resour.">
        <title>The genomes of chicory, endive, great burdock and yacon provide insights into Asteraceae paleo-polyploidization history and plant inulin production.</title>
        <authorList>
            <person name="Fan W."/>
            <person name="Wang S."/>
            <person name="Wang H."/>
            <person name="Wang A."/>
            <person name="Jiang F."/>
            <person name="Liu H."/>
            <person name="Zhao H."/>
            <person name="Xu D."/>
            <person name="Zhang Y."/>
        </authorList>
    </citation>
    <scope>NUCLEOTIDE SEQUENCE [LARGE SCALE GENOMIC DNA]</scope>
    <source>
        <strain evidence="2">cv. Yunnan</strain>
        <tissue evidence="1">Leaves</tissue>
    </source>
</reference>
<protein>
    <submittedName>
        <fullName evidence="1">Uncharacterized protein</fullName>
    </submittedName>
</protein>
<dbReference type="EMBL" id="CM042021">
    <property type="protein sequence ID" value="KAI3818204.1"/>
    <property type="molecule type" value="Genomic_DNA"/>
</dbReference>
<reference evidence="2" key="1">
    <citation type="journal article" date="2022" name="Mol. Ecol. Resour.">
        <title>The genomes of chicory, endive, great burdock and yacon provide insights into Asteraceae palaeo-polyploidization history and plant inulin production.</title>
        <authorList>
            <person name="Fan W."/>
            <person name="Wang S."/>
            <person name="Wang H."/>
            <person name="Wang A."/>
            <person name="Jiang F."/>
            <person name="Liu H."/>
            <person name="Zhao H."/>
            <person name="Xu D."/>
            <person name="Zhang Y."/>
        </authorList>
    </citation>
    <scope>NUCLEOTIDE SEQUENCE [LARGE SCALE GENOMIC DNA]</scope>
    <source>
        <strain evidence="2">cv. Yunnan</strain>
    </source>
</reference>
<evidence type="ECO:0000313" key="1">
    <source>
        <dbReference type="EMBL" id="KAI3818204.1"/>
    </source>
</evidence>
<name>A0ACB9JD16_9ASTR</name>
<dbReference type="Proteomes" id="UP001056120">
    <property type="component" value="Linkage Group LG04"/>
</dbReference>
<gene>
    <name evidence="1" type="ORF">L1987_12007</name>
</gene>
<comment type="caution">
    <text evidence="1">The sequence shown here is derived from an EMBL/GenBank/DDBJ whole genome shotgun (WGS) entry which is preliminary data.</text>
</comment>
<proteinExistence type="predicted"/>
<organism evidence="1 2">
    <name type="scientific">Smallanthus sonchifolius</name>
    <dbReference type="NCBI Taxonomy" id="185202"/>
    <lineage>
        <taxon>Eukaryota</taxon>
        <taxon>Viridiplantae</taxon>
        <taxon>Streptophyta</taxon>
        <taxon>Embryophyta</taxon>
        <taxon>Tracheophyta</taxon>
        <taxon>Spermatophyta</taxon>
        <taxon>Magnoliopsida</taxon>
        <taxon>eudicotyledons</taxon>
        <taxon>Gunneridae</taxon>
        <taxon>Pentapetalae</taxon>
        <taxon>asterids</taxon>
        <taxon>campanulids</taxon>
        <taxon>Asterales</taxon>
        <taxon>Asteraceae</taxon>
        <taxon>Asteroideae</taxon>
        <taxon>Heliantheae alliance</taxon>
        <taxon>Millerieae</taxon>
        <taxon>Smallanthus</taxon>
    </lineage>
</organism>
<keyword evidence="2" id="KW-1185">Reference proteome</keyword>
<evidence type="ECO:0000313" key="2">
    <source>
        <dbReference type="Proteomes" id="UP001056120"/>
    </source>
</evidence>
<accession>A0ACB9JD16</accession>
<sequence length="128" mass="14870">MQNGTLGNLVKGFILKLASLMLRQIKAVSVLCRVLDTYSGMKPNTTVYRPVSTLYPSLNSAYQTLTELFQVFNERGERCPIAIYIFYHFYLFNESQMKRQFRSHGWQSQWGSLMLKDLVTFLVIKESN</sequence>